<evidence type="ECO:0000256" key="2">
    <source>
        <dbReference type="ARBA" id="ARBA00022448"/>
    </source>
</evidence>
<evidence type="ECO:0000256" key="4">
    <source>
        <dbReference type="ARBA" id="ARBA00022692"/>
    </source>
</evidence>
<comment type="subcellular location">
    <subcellularLocation>
        <location evidence="1 7">Cell membrane</location>
        <topology evidence="1 7">Multi-pass membrane protein</topology>
    </subcellularLocation>
</comment>
<dbReference type="EMBL" id="JAKGUF010000018">
    <property type="protein sequence ID" value="MCF4145732.1"/>
    <property type="molecule type" value="Genomic_DNA"/>
</dbReference>
<dbReference type="RefSeq" id="WP_236100154.1">
    <property type="nucleotide sequence ID" value="NZ_JAKGUF010000018.1"/>
</dbReference>
<comment type="similarity">
    <text evidence="7">Belongs to the binding-protein-dependent transport system permease family.</text>
</comment>
<evidence type="ECO:0000256" key="7">
    <source>
        <dbReference type="RuleBase" id="RU363032"/>
    </source>
</evidence>
<feature type="domain" description="ABC transmembrane type-1" evidence="8">
    <location>
        <begin position="60"/>
        <end position="244"/>
    </location>
</feature>
<dbReference type="CDD" id="cd06261">
    <property type="entry name" value="TM_PBP2"/>
    <property type="match status" value="1"/>
</dbReference>
<accession>A0ABS9EWX7</accession>
<dbReference type="Pfam" id="PF00528">
    <property type="entry name" value="BPD_transp_1"/>
    <property type="match status" value="1"/>
</dbReference>
<evidence type="ECO:0000256" key="5">
    <source>
        <dbReference type="ARBA" id="ARBA00022989"/>
    </source>
</evidence>
<dbReference type="SUPFAM" id="SSF161098">
    <property type="entry name" value="MetI-like"/>
    <property type="match status" value="1"/>
</dbReference>
<dbReference type="Gene3D" id="1.10.3720.10">
    <property type="entry name" value="MetI-like"/>
    <property type="match status" value="1"/>
</dbReference>
<dbReference type="PANTHER" id="PTHR30151">
    <property type="entry name" value="ALKANE SULFONATE ABC TRANSPORTER-RELATED, MEMBRANE SUBUNIT"/>
    <property type="match status" value="1"/>
</dbReference>
<feature type="transmembrane region" description="Helical" evidence="7">
    <location>
        <begin position="20"/>
        <end position="41"/>
    </location>
</feature>
<feature type="transmembrane region" description="Helical" evidence="7">
    <location>
        <begin position="226"/>
        <end position="248"/>
    </location>
</feature>
<proteinExistence type="inferred from homology"/>
<reference evidence="9 10" key="1">
    <citation type="submission" date="2022-01" db="EMBL/GenBank/DDBJ databases">
        <title>Dethiosulfovibrio faecalis sp. nov., a novel proteolytic, non-sulfur-reducing bacterium isolated from a marine aquaculture solid waste bioreactor.</title>
        <authorList>
            <person name="Grabowski S."/>
            <person name="Apolinario E."/>
            <person name="Schneider N."/>
            <person name="Marshall C.W."/>
            <person name="Sowers K.R."/>
        </authorList>
    </citation>
    <scope>NUCLEOTIDE SEQUENCE [LARGE SCALE GENOMIC DNA]</scope>
    <source>
        <strain evidence="9 10">DSM 12590</strain>
    </source>
</reference>
<keyword evidence="6 7" id="KW-0472">Membrane</keyword>
<evidence type="ECO:0000256" key="3">
    <source>
        <dbReference type="ARBA" id="ARBA00022475"/>
    </source>
</evidence>
<evidence type="ECO:0000256" key="1">
    <source>
        <dbReference type="ARBA" id="ARBA00004651"/>
    </source>
</evidence>
<evidence type="ECO:0000259" key="8">
    <source>
        <dbReference type="PROSITE" id="PS50928"/>
    </source>
</evidence>
<dbReference type="PROSITE" id="PS50928">
    <property type="entry name" value="ABC_TM1"/>
    <property type="match status" value="1"/>
</dbReference>
<keyword evidence="5 7" id="KW-1133">Transmembrane helix</keyword>
<keyword evidence="10" id="KW-1185">Reference proteome</keyword>
<gene>
    <name evidence="9" type="ORF">L2W31_10380</name>
</gene>
<keyword evidence="3" id="KW-1003">Cell membrane</keyword>
<feature type="transmembrane region" description="Helical" evidence="7">
    <location>
        <begin position="61"/>
        <end position="91"/>
    </location>
</feature>
<name>A0ABS9EWX7_9BACT</name>
<dbReference type="Proteomes" id="UP001200932">
    <property type="component" value="Unassembled WGS sequence"/>
</dbReference>
<evidence type="ECO:0000313" key="10">
    <source>
        <dbReference type="Proteomes" id="UP001200932"/>
    </source>
</evidence>
<dbReference type="PANTHER" id="PTHR30151:SF0">
    <property type="entry name" value="ABC TRANSPORTER PERMEASE PROTEIN MJ0413-RELATED"/>
    <property type="match status" value="1"/>
</dbReference>
<comment type="caution">
    <text evidence="9">The sequence shown here is derived from an EMBL/GenBank/DDBJ whole genome shotgun (WGS) entry which is preliminary data.</text>
</comment>
<keyword evidence="4 7" id="KW-0812">Transmembrane</keyword>
<feature type="transmembrane region" description="Helical" evidence="7">
    <location>
        <begin position="130"/>
        <end position="150"/>
    </location>
</feature>
<dbReference type="InterPro" id="IPR000515">
    <property type="entry name" value="MetI-like"/>
</dbReference>
<feature type="transmembrane region" description="Helical" evidence="7">
    <location>
        <begin position="171"/>
        <end position="195"/>
    </location>
</feature>
<sequence length="259" mass="28501">MACITSKTKKRTMAVADRALSLLLVLGLWQSLTFFFSPLVVPAIKSVCQSLYEICSTPALYSMILITLFRLLAGLFVGVLGGVILGVIMGYSERFRNILSPMVGILQTVPPVAWVVLALVWFGFNGKPAVFIVVTATIPVISISVSEGIRNVDPGLLEMAYLYRFSERKKMFHVVFPSVMSYFNSSFKVALGLAWKIVVMGEVLTTSDGIGGMIKDARLNVEPETIIAWSIITVALFYLSGYVARFLFSWKDDGRVTSS</sequence>
<keyword evidence="2 7" id="KW-0813">Transport</keyword>
<evidence type="ECO:0000256" key="6">
    <source>
        <dbReference type="ARBA" id="ARBA00023136"/>
    </source>
</evidence>
<evidence type="ECO:0000313" key="9">
    <source>
        <dbReference type="EMBL" id="MCF4145732.1"/>
    </source>
</evidence>
<organism evidence="9 10">
    <name type="scientific">Dethiosulfovibrio acidaminovorans</name>
    <dbReference type="NCBI Taxonomy" id="133535"/>
    <lineage>
        <taxon>Bacteria</taxon>
        <taxon>Thermotogati</taxon>
        <taxon>Synergistota</taxon>
        <taxon>Synergistia</taxon>
        <taxon>Synergistales</taxon>
        <taxon>Dethiosulfovibrionaceae</taxon>
        <taxon>Dethiosulfovibrio</taxon>
    </lineage>
</organism>
<protein>
    <submittedName>
        <fullName evidence="9">ABC transporter permease</fullName>
    </submittedName>
</protein>
<feature type="transmembrane region" description="Helical" evidence="7">
    <location>
        <begin position="103"/>
        <end position="124"/>
    </location>
</feature>
<dbReference type="InterPro" id="IPR035906">
    <property type="entry name" value="MetI-like_sf"/>
</dbReference>